<evidence type="ECO:0000256" key="6">
    <source>
        <dbReference type="ARBA" id="ARBA00039147"/>
    </source>
</evidence>
<comment type="cofactor">
    <cofactor evidence="9">
        <name>Zn(2+)</name>
        <dbReference type="ChEBI" id="CHEBI:29105"/>
    </cofactor>
    <text evidence="9">Binds 1 zinc ion per subunit.</text>
</comment>
<evidence type="ECO:0000313" key="14">
    <source>
        <dbReference type="Proteomes" id="UP000095256"/>
    </source>
</evidence>
<evidence type="ECO:0000256" key="1">
    <source>
        <dbReference type="ARBA" id="ARBA00007358"/>
    </source>
</evidence>
<evidence type="ECO:0000256" key="9">
    <source>
        <dbReference type="PIRSR" id="PIRSR000112-1"/>
    </source>
</evidence>
<keyword evidence="2 9" id="KW-0479">Metal-binding</keyword>
<dbReference type="InterPro" id="IPR001670">
    <property type="entry name" value="ADH_Fe/GldA"/>
</dbReference>
<evidence type="ECO:0000256" key="11">
    <source>
        <dbReference type="PIRSR" id="PIRSR000112-3"/>
    </source>
</evidence>
<feature type="binding site" evidence="10">
    <location>
        <position position="121"/>
    </location>
    <ligand>
        <name>glycerol</name>
        <dbReference type="ChEBI" id="CHEBI:17754"/>
    </ligand>
</feature>
<feature type="binding site" evidence="11">
    <location>
        <begin position="116"/>
        <end position="119"/>
    </location>
    <ligand>
        <name>NAD(+)</name>
        <dbReference type="ChEBI" id="CHEBI:57540"/>
    </ligand>
</feature>
<comment type="similarity">
    <text evidence="1">Belongs to the iron-containing alcohol dehydrogenase family.</text>
</comment>
<feature type="binding site" evidence="9">
    <location>
        <position position="171"/>
    </location>
    <ligand>
        <name>glycerol</name>
        <dbReference type="ChEBI" id="CHEBI:17754"/>
    </ligand>
</feature>
<dbReference type="CDD" id="cd08170">
    <property type="entry name" value="GlyDH"/>
    <property type="match status" value="1"/>
</dbReference>
<dbReference type="PANTHER" id="PTHR43616:SF5">
    <property type="entry name" value="GLYCEROL DEHYDROGENASE 1"/>
    <property type="match status" value="1"/>
</dbReference>
<evidence type="ECO:0000256" key="2">
    <source>
        <dbReference type="ARBA" id="ARBA00022723"/>
    </source>
</evidence>
<dbReference type="GO" id="GO:0008888">
    <property type="term" value="F:glycerol dehydrogenase (NAD+) activity"/>
    <property type="evidence" value="ECO:0007669"/>
    <property type="project" value="UniProtKB-EC"/>
</dbReference>
<feature type="binding site" evidence="11">
    <location>
        <position position="37"/>
    </location>
    <ligand>
        <name>NAD(+)</name>
        <dbReference type="ChEBI" id="CHEBI:57540"/>
    </ligand>
</feature>
<dbReference type="NCBIfam" id="NF006941">
    <property type="entry name" value="PRK09423.1"/>
    <property type="match status" value="1"/>
</dbReference>
<name>A0A1E5KVF0_9ENTE</name>
<dbReference type="STRING" id="762845.BCR26_16390"/>
<dbReference type="AlphaFoldDB" id="A0A1E5KVF0"/>
<feature type="domain" description="Alcohol dehydrogenase iron-type/glycerol dehydrogenase GldA" evidence="12">
    <location>
        <begin position="8"/>
        <end position="154"/>
    </location>
</feature>
<keyword evidence="4 11" id="KW-0520">NAD</keyword>
<evidence type="ECO:0000256" key="8">
    <source>
        <dbReference type="ARBA" id="ARBA00049006"/>
    </source>
</evidence>
<dbReference type="PROSITE" id="PS00913">
    <property type="entry name" value="ADH_IRON_1"/>
    <property type="match status" value="1"/>
</dbReference>
<dbReference type="Proteomes" id="UP000095256">
    <property type="component" value="Unassembled WGS sequence"/>
</dbReference>
<dbReference type="EMBL" id="MIEK01000043">
    <property type="protein sequence ID" value="OEH81579.1"/>
    <property type="molecule type" value="Genomic_DNA"/>
</dbReference>
<dbReference type="InterPro" id="IPR018211">
    <property type="entry name" value="ADH_Fe_CS"/>
</dbReference>
<keyword evidence="9" id="KW-0862">Zinc</keyword>
<comment type="catalytic activity">
    <reaction evidence="8">
        <text>glycerol + NAD(+) = dihydroxyacetone + NADH + H(+)</text>
        <dbReference type="Rhea" id="RHEA:13769"/>
        <dbReference type="ChEBI" id="CHEBI:15378"/>
        <dbReference type="ChEBI" id="CHEBI:16016"/>
        <dbReference type="ChEBI" id="CHEBI:17754"/>
        <dbReference type="ChEBI" id="CHEBI:57540"/>
        <dbReference type="ChEBI" id="CHEBI:57945"/>
        <dbReference type="EC" id="1.1.1.6"/>
    </reaction>
</comment>
<keyword evidence="3" id="KW-0560">Oxidoreductase</keyword>
<proteinExistence type="inferred from homology"/>
<keyword evidence="14" id="KW-1185">Reference proteome</keyword>
<dbReference type="PANTHER" id="PTHR43616">
    <property type="entry name" value="GLYCEROL DEHYDROGENASE"/>
    <property type="match status" value="1"/>
</dbReference>
<dbReference type="GO" id="GO:0005829">
    <property type="term" value="C:cytosol"/>
    <property type="evidence" value="ECO:0007669"/>
    <property type="project" value="TreeGrafter"/>
</dbReference>
<evidence type="ECO:0000256" key="5">
    <source>
        <dbReference type="ARBA" id="ARBA00037918"/>
    </source>
</evidence>
<organism evidence="13 14">
    <name type="scientific">Enterococcus rivorum</name>
    <dbReference type="NCBI Taxonomy" id="762845"/>
    <lineage>
        <taxon>Bacteria</taxon>
        <taxon>Bacillati</taxon>
        <taxon>Bacillota</taxon>
        <taxon>Bacilli</taxon>
        <taxon>Lactobacillales</taxon>
        <taxon>Enterococcaceae</taxon>
        <taxon>Enterococcus</taxon>
    </lineage>
</organism>
<evidence type="ECO:0000259" key="12">
    <source>
        <dbReference type="Pfam" id="PF00465"/>
    </source>
</evidence>
<sequence length="365" mass="39628">MEKIFSSPSKYVQGKGLLKTGITYIQELGQKVVLLTDAMVWEIAGKEFEAKLKSEGVEVFTEIFTGETTENEIQRLIQKIKTEKIEVILSLGGGKLIDTGKAIGNELGLAVAIIPTTASTDAPTSSIAVLYKEDGCFQKYVYYKKNPDLILVDTEVIAKAPVRLLISGIADALATAVEARAVHRKNGENTLGGRQTITALAIAEKCEEVLFSYSLQAIEANEEKVVTEALEAVIEANTLLSGLGFESGGLAAAHAIHNGFSAVSGDVHRLTHGEKVAFGTLVQLFLENQPRETIDKYIEFYQRLGLPTTLESVFSKEPTSDELLAVAQQATLKGDSLEQMPMSLTVEDLVAGMLTTDSYVKKYFQ</sequence>
<dbReference type="RefSeq" id="WP_069699451.1">
    <property type="nucleotide sequence ID" value="NZ_JAGGMA010000002.1"/>
</dbReference>
<dbReference type="InterPro" id="IPR016205">
    <property type="entry name" value="Glycerol_DH"/>
</dbReference>
<evidence type="ECO:0000256" key="4">
    <source>
        <dbReference type="ARBA" id="ARBA00023027"/>
    </source>
</evidence>
<evidence type="ECO:0000256" key="10">
    <source>
        <dbReference type="PIRSR" id="PIRSR000112-2"/>
    </source>
</evidence>
<accession>A0A1E5KVF0</accession>
<comment type="pathway">
    <text evidence="5">Polyol metabolism; glycerol fermentation; glycerone phosphate from glycerol (oxidative route): step 1/2.</text>
</comment>
<dbReference type="EC" id="1.1.1.6" evidence="6"/>
<feature type="binding site" evidence="11">
    <location>
        <position position="131"/>
    </location>
    <ligand>
        <name>NAD(+)</name>
        <dbReference type="ChEBI" id="CHEBI:57540"/>
    </ligand>
</feature>
<dbReference type="GO" id="GO:0046872">
    <property type="term" value="F:metal ion binding"/>
    <property type="evidence" value="ECO:0007669"/>
    <property type="project" value="UniProtKB-KW"/>
</dbReference>
<dbReference type="Gene3D" id="1.20.1090.10">
    <property type="entry name" value="Dehydroquinate synthase-like - alpha domain"/>
    <property type="match status" value="1"/>
</dbReference>
<gene>
    <name evidence="13" type="ORF">BCR26_16390</name>
</gene>
<reference evidence="13 14" key="1">
    <citation type="submission" date="2016-09" db="EMBL/GenBank/DDBJ databases">
        <authorList>
            <person name="Capua I."/>
            <person name="De Benedictis P."/>
            <person name="Joannis T."/>
            <person name="Lombin L.H."/>
            <person name="Cattoli G."/>
        </authorList>
    </citation>
    <scope>NUCLEOTIDE SEQUENCE [LARGE SCALE GENOMIC DNA]</scope>
    <source>
        <strain evidence="13 14">LMG 25899</strain>
    </source>
</reference>
<feature type="binding site" evidence="9">
    <location>
        <position position="254"/>
    </location>
    <ligand>
        <name>glycerol</name>
        <dbReference type="ChEBI" id="CHEBI:17754"/>
    </ligand>
</feature>
<feature type="binding site" evidence="11">
    <location>
        <begin position="94"/>
        <end position="98"/>
    </location>
    <ligand>
        <name>NAD(+)</name>
        <dbReference type="ChEBI" id="CHEBI:57540"/>
    </ligand>
</feature>
<evidence type="ECO:0000313" key="13">
    <source>
        <dbReference type="EMBL" id="OEH81579.1"/>
    </source>
</evidence>
<protein>
    <recommendedName>
        <fullName evidence="7">Glycerol dehydrogenase</fullName>
        <ecNumber evidence="6">1.1.1.6</ecNumber>
    </recommendedName>
</protein>
<evidence type="ECO:0000256" key="3">
    <source>
        <dbReference type="ARBA" id="ARBA00023002"/>
    </source>
</evidence>
<feature type="binding site" evidence="9">
    <location>
        <position position="272"/>
    </location>
    <ligand>
        <name>glycerol</name>
        <dbReference type="ChEBI" id="CHEBI:17754"/>
    </ligand>
</feature>
<evidence type="ECO:0000256" key="7">
    <source>
        <dbReference type="ARBA" id="ARBA00040132"/>
    </source>
</evidence>
<comment type="caution">
    <text evidence="13">The sequence shown here is derived from an EMBL/GenBank/DDBJ whole genome shotgun (WGS) entry which is preliminary data.</text>
</comment>
<dbReference type="OrthoDB" id="5198708at2"/>
<dbReference type="Pfam" id="PF00465">
    <property type="entry name" value="Fe-ADH"/>
    <property type="match status" value="1"/>
</dbReference>
<dbReference type="SUPFAM" id="SSF56796">
    <property type="entry name" value="Dehydroquinate synthase-like"/>
    <property type="match status" value="1"/>
</dbReference>
<feature type="binding site" evidence="11">
    <location>
        <position position="125"/>
    </location>
    <ligand>
        <name>NAD(+)</name>
        <dbReference type="ChEBI" id="CHEBI:57540"/>
    </ligand>
</feature>
<dbReference type="PIRSF" id="PIRSF000112">
    <property type="entry name" value="Glycerol_dehydrogenase"/>
    <property type="match status" value="1"/>
</dbReference>
<dbReference type="Gene3D" id="3.40.50.1970">
    <property type="match status" value="1"/>
</dbReference>